<dbReference type="EMBL" id="MKCS01000001">
    <property type="protein sequence ID" value="OHX14788.1"/>
    <property type="molecule type" value="Genomic_DNA"/>
</dbReference>
<dbReference type="GO" id="GO:0005829">
    <property type="term" value="C:cytosol"/>
    <property type="evidence" value="ECO:0007669"/>
    <property type="project" value="TreeGrafter"/>
</dbReference>
<evidence type="ECO:0000259" key="8">
    <source>
        <dbReference type="Pfam" id="PF03710"/>
    </source>
</evidence>
<dbReference type="GO" id="GO:0008882">
    <property type="term" value="F:[glutamate-ammonia-ligase] adenylyltransferase activity"/>
    <property type="evidence" value="ECO:0007669"/>
    <property type="project" value="UniProtKB-UniRule"/>
</dbReference>
<keyword evidence="2 7" id="KW-0548">Nucleotidyltransferase</keyword>
<dbReference type="NCBIfam" id="NF008292">
    <property type="entry name" value="PRK11072.1"/>
    <property type="match status" value="1"/>
</dbReference>
<dbReference type="SUPFAM" id="SSF81593">
    <property type="entry name" value="Nucleotidyltransferase substrate binding subunit/domain"/>
    <property type="match status" value="2"/>
</dbReference>
<keyword evidence="5 7" id="KW-0460">Magnesium</keyword>
<dbReference type="Proteomes" id="UP000180088">
    <property type="component" value="Unassembled WGS sequence"/>
</dbReference>
<dbReference type="AlphaFoldDB" id="A0A1S1X5M7"/>
<dbReference type="FunFam" id="3.30.460.10:FF:000009">
    <property type="entry name" value="Bifunctional glutamine synthetase adenylyltransferase/adenylyl-removing enzyme"/>
    <property type="match status" value="1"/>
</dbReference>
<dbReference type="GO" id="GO:0000287">
    <property type="term" value="F:magnesium ion binding"/>
    <property type="evidence" value="ECO:0007669"/>
    <property type="project" value="UniProtKB-UniRule"/>
</dbReference>
<dbReference type="FunFam" id="1.20.120.330:FF:000005">
    <property type="entry name" value="Bifunctional glutamine synthetase adenylyltransferase/adenylyl-removing enzyme"/>
    <property type="match status" value="1"/>
</dbReference>
<comment type="function">
    <text evidence="7">Involved in the regulation of glutamine synthetase GlnA, a key enzyme in the process to assimilate ammonia. When cellular nitrogen levels are high, the C-terminal adenylyl transferase (AT) inactivates GlnA by covalent transfer of an adenylyl group from ATP to specific tyrosine residue of GlnA, thus reducing its activity. Conversely, when nitrogen levels are low, the N-terminal adenylyl removase (AR) activates GlnA by removing the adenylyl group by phosphorolysis, increasing its activity. The regulatory region of GlnE binds the signal transduction protein PII (GlnB) which indicates the nitrogen status of the cell.</text>
</comment>
<evidence type="ECO:0000256" key="5">
    <source>
        <dbReference type="ARBA" id="ARBA00022842"/>
    </source>
</evidence>
<comment type="catalytic activity">
    <reaction evidence="7">
        <text>[glutamine synthetase]-L-tyrosine + ATP = [glutamine synthetase]-O(4)-(5'-adenylyl)-L-tyrosine + diphosphate</text>
        <dbReference type="Rhea" id="RHEA:18589"/>
        <dbReference type="Rhea" id="RHEA-COMP:10660"/>
        <dbReference type="Rhea" id="RHEA-COMP:10661"/>
        <dbReference type="ChEBI" id="CHEBI:30616"/>
        <dbReference type="ChEBI" id="CHEBI:33019"/>
        <dbReference type="ChEBI" id="CHEBI:46858"/>
        <dbReference type="ChEBI" id="CHEBI:83624"/>
        <dbReference type="EC" id="2.7.7.42"/>
    </reaction>
</comment>
<dbReference type="CDD" id="cd05401">
    <property type="entry name" value="NT_GlnE_GlnD_like"/>
    <property type="match status" value="2"/>
</dbReference>
<evidence type="ECO:0000256" key="3">
    <source>
        <dbReference type="ARBA" id="ARBA00022741"/>
    </source>
</evidence>
<proteinExistence type="inferred from homology"/>
<comment type="similarity">
    <text evidence="7">Belongs to the GlnE family.</text>
</comment>
<feature type="domain" description="Glutamate-ammonia ligase adenylyltransferase repeated" evidence="8">
    <location>
        <begin position="9"/>
        <end position="247"/>
    </location>
</feature>
<comment type="catalytic activity">
    <reaction evidence="7">
        <text>[glutamine synthetase]-O(4)-(5'-adenylyl)-L-tyrosine + phosphate = [glutamine synthetase]-L-tyrosine + ADP</text>
        <dbReference type="Rhea" id="RHEA:43716"/>
        <dbReference type="Rhea" id="RHEA-COMP:10660"/>
        <dbReference type="Rhea" id="RHEA-COMP:10661"/>
        <dbReference type="ChEBI" id="CHEBI:43474"/>
        <dbReference type="ChEBI" id="CHEBI:46858"/>
        <dbReference type="ChEBI" id="CHEBI:83624"/>
        <dbReference type="ChEBI" id="CHEBI:456216"/>
        <dbReference type="EC" id="2.7.7.89"/>
    </reaction>
</comment>
<dbReference type="PANTHER" id="PTHR30621">
    <property type="entry name" value="GLUTAMINE SYNTHETASE ADENYLYLTRANSFERASE"/>
    <property type="match status" value="1"/>
</dbReference>
<evidence type="ECO:0000313" key="11">
    <source>
        <dbReference type="Proteomes" id="UP000180088"/>
    </source>
</evidence>
<dbReference type="EC" id="2.7.7.89" evidence="7"/>
<comment type="caution">
    <text evidence="10">The sequence shown here is derived from an EMBL/GenBank/DDBJ whole genome shotgun (WGS) entry which is preliminary data.</text>
</comment>
<keyword evidence="3 7" id="KW-0547">Nucleotide-binding</keyword>
<dbReference type="SUPFAM" id="SSF81301">
    <property type="entry name" value="Nucleotidyltransferase"/>
    <property type="match status" value="2"/>
</dbReference>
<feature type="domain" description="Glutamate-ammonia ligase adenylyltransferase repeated" evidence="8">
    <location>
        <begin position="521"/>
        <end position="756"/>
    </location>
</feature>
<evidence type="ECO:0000256" key="2">
    <source>
        <dbReference type="ARBA" id="ARBA00022695"/>
    </source>
</evidence>
<accession>A0A1S1X5M7</accession>
<dbReference type="Gene3D" id="1.20.120.1510">
    <property type="match status" value="1"/>
</dbReference>
<keyword evidence="1 7" id="KW-0808">Transferase</keyword>
<dbReference type="GO" id="GO:0047388">
    <property type="term" value="F:[glutamine synthetase]-adenylyl-L-tyrosine phosphorylase activity"/>
    <property type="evidence" value="ECO:0007669"/>
    <property type="project" value="UniProtKB-EC"/>
</dbReference>
<dbReference type="OrthoDB" id="9759366at2"/>
<evidence type="ECO:0000256" key="1">
    <source>
        <dbReference type="ARBA" id="ARBA00022679"/>
    </source>
</evidence>
<gene>
    <name evidence="7" type="primary">glnE</name>
    <name evidence="10" type="ORF">BI347_15705</name>
</gene>
<feature type="region of interest" description="Adenylyl removase" evidence="7">
    <location>
        <begin position="1"/>
        <end position="414"/>
    </location>
</feature>
<dbReference type="HAMAP" id="MF_00802">
    <property type="entry name" value="GlnE"/>
    <property type="match status" value="1"/>
</dbReference>
<keyword evidence="4 7" id="KW-0067">ATP-binding</keyword>
<feature type="domain" description="PII-uridylyltransferase/Glutamine-synthetase adenylyltransferase" evidence="9">
    <location>
        <begin position="272"/>
        <end position="410"/>
    </location>
</feature>
<evidence type="ECO:0000256" key="7">
    <source>
        <dbReference type="HAMAP-Rule" id="MF_00802"/>
    </source>
</evidence>
<dbReference type="InterPro" id="IPR023057">
    <property type="entry name" value="GlnE"/>
</dbReference>
<dbReference type="GO" id="GO:0005524">
    <property type="term" value="F:ATP binding"/>
    <property type="evidence" value="ECO:0007669"/>
    <property type="project" value="UniProtKB-UniRule"/>
</dbReference>
<dbReference type="Gene3D" id="3.30.460.10">
    <property type="entry name" value="Beta Polymerase, domain 2"/>
    <property type="match status" value="2"/>
</dbReference>
<dbReference type="Pfam" id="PF08335">
    <property type="entry name" value="GlnD_UR_UTase"/>
    <property type="match status" value="2"/>
</dbReference>
<dbReference type="Pfam" id="PF03710">
    <property type="entry name" value="GlnE"/>
    <property type="match status" value="2"/>
</dbReference>
<name>A0A1S1X5M7_9NEIS</name>
<feature type="domain" description="PII-uridylyltransferase/Glutamine-synthetase adenylyltransferase" evidence="9">
    <location>
        <begin position="779"/>
        <end position="869"/>
    </location>
</feature>
<reference evidence="10 11" key="1">
    <citation type="submission" date="2016-09" db="EMBL/GenBank/DDBJ databases">
        <title>Chromobacterium muskegensis sp. nov., an insecticidal bacterium isolated from Sphagnum bogs.</title>
        <authorList>
            <person name="Sparks M.E."/>
            <person name="Blackburn M.B."/>
            <person name="Gundersen-Rindal D.E."/>
            <person name="Mitchell A."/>
            <person name="Farrar R."/>
            <person name="Kuhar D."/>
        </authorList>
    </citation>
    <scope>NUCLEOTIDE SEQUENCE [LARGE SCALE GENOMIC DNA]</scope>
    <source>
        <strain evidence="10 11">37-2</strain>
    </source>
</reference>
<dbReference type="InterPro" id="IPR013546">
    <property type="entry name" value="PII_UdlTrfase/GS_AdlTrfase"/>
</dbReference>
<organism evidence="10 11">
    <name type="scientific">Chromobacterium sphagni</name>
    <dbReference type="NCBI Taxonomy" id="1903179"/>
    <lineage>
        <taxon>Bacteria</taxon>
        <taxon>Pseudomonadati</taxon>
        <taxon>Pseudomonadota</taxon>
        <taxon>Betaproteobacteria</taxon>
        <taxon>Neisseriales</taxon>
        <taxon>Chromobacteriaceae</taxon>
        <taxon>Chromobacterium</taxon>
    </lineage>
</organism>
<protein>
    <recommendedName>
        <fullName evidence="7">Bifunctional glutamine synthetase adenylyltransferase/adenylyl-removing enzyme</fullName>
    </recommendedName>
    <alternativeName>
        <fullName evidence="7">ATP:glutamine synthetase adenylyltransferase</fullName>
    </alternativeName>
    <alternativeName>
        <fullName evidence="7">ATase</fullName>
    </alternativeName>
    <domain>
        <recommendedName>
            <fullName evidence="7">Glutamine synthetase adenylyl-L-tyrosine phosphorylase</fullName>
            <ecNumber evidence="7">2.7.7.89</ecNumber>
        </recommendedName>
        <alternativeName>
            <fullName evidence="7">Adenylyl removase</fullName>
            <shortName evidence="7">AR</shortName>
            <shortName evidence="7">AT-N</shortName>
        </alternativeName>
    </domain>
    <domain>
        <recommendedName>
            <fullName evidence="7">Glutamine synthetase adenylyl transferase</fullName>
            <ecNumber evidence="7">2.7.7.42</ecNumber>
        </recommendedName>
        <alternativeName>
            <fullName evidence="7">Adenylyl transferase</fullName>
            <shortName evidence="7">AT</shortName>
            <shortName evidence="7">AT-C</shortName>
        </alternativeName>
    </domain>
</protein>
<feature type="region of interest" description="Adenylyl transferase" evidence="7">
    <location>
        <begin position="426"/>
        <end position="898"/>
    </location>
</feature>
<sequence>MPANTAAAIARSCEFSQYLSRLLAARPDERLRLELQLNQPFLLQDMQEFTDWPALSASEQLTPALRRLRQAVMARIICRDINGLATLDEVVSTISQLAEFAVRQALSCACAALPQYGRPIGEDSGEAQQLIVIGMGKLGGGELNVSSDIDLIFVYPESGETDGARQGGKSISNHEYFTQVGKRLIALINDITADGQVFRVDMRLRPYGDSGPLVMSFAALENYLLSQGREWERYAWIKAKAITGDADGLNQLVRPFVYRKYLDYNAYGAMRELHAQIRREVARRDMADNIKLGPGGIREAEFIAQVFQLIRGGRDKTLQLRGTRATLARLAELRLLEPSAVEELQDAYAFLRNLEHRLQYLDDQQTQTLPSAPETRLKIAAGMGFADWDAFQLALSDVRRKVSRHFEQVFILPSEDSPDHPLAELWLDVAEQDTQTRLAELGYSDPAAVARQLKSLAQSQRYLQMPLSGRKKLDALMPALIEVASRFPNADDTLSRIIGLMEAISRRASYLALLTEYPQTLQRLASLYSSSAWVSAYLSHHPILLDELLDVRVLYAAPDWPQLAGQLEQQLAQADGDVEAKMDALRHFQHAQAFRLVAQDLAGMWTVEALSDQLSLLADLVLDAAVRHAWLDISSRHRETPRFAVIGYGKLGGKELGYASDLDIIFLYDDPHPDAAELYSRLARKLSTWLTSATAAGVLYDIDLRLRPNGASGLLVSSISAFRQYQETQAWVWEHQALTRARFVAGDAAIGEQFEAERHAILTLARDPAKLRQEVLDMRQRMLDSHPARQDDVKNARGGIIDIEFIVQYLILAHASRLPAFTGNTGNIALLAVAAGAGLIDRQLAEDARAAYRLYRRLQHAARLNDKQKVEVDDALRDAYSRGCQLWQQVFEQALDFS</sequence>
<dbReference type="GO" id="GO:0000820">
    <property type="term" value="P:regulation of glutamine family amino acid metabolic process"/>
    <property type="evidence" value="ECO:0007669"/>
    <property type="project" value="UniProtKB-UniRule"/>
</dbReference>
<dbReference type="InterPro" id="IPR043519">
    <property type="entry name" value="NT_sf"/>
</dbReference>
<evidence type="ECO:0000256" key="4">
    <source>
        <dbReference type="ARBA" id="ARBA00022840"/>
    </source>
</evidence>
<evidence type="ECO:0000256" key="6">
    <source>
        <dbReference type="ARBA" id="ARBA00023268"/>
    </source>
</evidence>
<dbReference type="Gene3D" id="1.20.120.330">
    <property type="entry name" value="Nucleotidyltransferases domain 2"/>
    <property type="match status" value="2"/>
</dbReference>
<dbReference type="EC" id="2.7.7.42" evidence="7"/>
<dbReference type="InterPro" id="IPR005190">
    <property type="entry name" value="GlnE_rpt_dom"/>
</dbReference>
<evidence type="ECO:0000259" key="9">
    <source>
        <dbReference type="Pfam" id="PF08335"/>
    </source>
</evidence>
<comment type="cofactor">
    <cofactor evidence="7">
        <name>Mg(2+)</name>
        <dbReference type="ChEBI" id="CHEBI:18420"/>
    </cofactor>
</comment>
<dbReference type="STRING" id="1903179.BI347_15705"/>
<keyword evidence="6 7" id="KW-0511">Multifunctional enzyme</keyword>
<evidence type="ECO:0000313" key="10">
    <source>
        <dbReference type="EMBL" id="OHX14788.1"/>
    </source>
</evidence>
<dbReference type="PANTHER" id="PTHR30621:SF0">
    <property type="entry name" value="BIFUNCTIONAL GLUTAMINE SYNTHETASE ADENYLYLTRANSFERASE_ADENYLYL-REMOVING ENZYME"/>
    <property type="match status" value="1"/>
</dbReference>